<dbReference type="GeneID" id="94302654"/>
<keyword evidence="3" id="KW-1185">Reference proteome</keyword>
<feature type="signal peptide" evidence="1">
    <location>
        <begin position="1"/>
        <end position="19"/>
    </location>
</feature>
<comment type="caution">
    <text evidence="2">The sequence shown here is derived from an EMBL/GenBank/DDBJ whole genome shotgun (WGS) entry which is preliminary data.</text>
</comment>
<organism evidence="2 3">
    <name type="scientific">Spironucleus salmonicida</name>
    <dbReference type="NCBI Taxonomy" id="348837"/>
    <lineage>
        <taxon>Eukaryota</taxon>
        <taxon>Metamonada</taxon>
        <taxon>Diplomonadida</taxon>
        <taxon>Hexamitidae</taxon>
        <taxon>Hexamitinae</taxon>
        <taxon>Spironucleus</taxon>
    </lineage>
</organism>
<dbReference type="AlphaFoldDB" id="A0A9P8RUI9"/>
<dbReference type="KEGG" id="ssao:94302654"/>
<name>A0A9P8RUI9_9EUKA</name>
<keyword evidence="1" id="KW-0732">Signal</keyword>
<sequence length="135" mass="15094">MPVIAVVPIFLPDLPLTLAARISIVSNRLRRERNARRFECGIRHALIPGLVKDIQVVHSAQYAQAQSREMFRGETQAVPKLSQIGVQTPSGVMKQIVLSPAADSIRSVLGHFPTYFRRLLDGGSWQSDFNLMQSR</sequence>
<dbReference type="Proteomes" id="UP000018208">
    <property type="component" value="Unassembled WGS sequence"/>
</dbReference>
<evidence type="ECO:0000256" key="1">
    <source>
        <dbReference type="SAM" id="SignalP"/>
    </source>
</evidence>
<feature type="chain" id="PRO_5040170012" evidence="1">
    <location>
        <begin position="20"/>
        <end position="135"/>
    </location>
</feature>
<evidence type="ECO:0000313" key="3">
    <source>
        <dbReference type="Proteomes" id="UP000018208"/>
    </source>
</evidence>
<accession>A0A9P8RUI9</accession>
<proteinExistence type="predicted"/>
<dbReference type="EMBL" id="AUWU02000009">
    <property type="protein sequence ID" value="KAH0569675.1"/>
    <property type="molecule type" value="Genomic_DNA"/>
</dbReference>
<protein>
    <submittedName>
        <fullName evidence="2">Uncharacterized protein</fullName>
    </submittedName>
</protein>
<dbReference type="RefSeq" id="XP_067760448.1">
    <property type="nucleotide sequence ID" value="XM_067912391.1"/>
</dbReference>
<evidence type="ECO:0000313" key="2">
    <source>
        <dbReference type="EMBL" id="KAH0569675.1"/>
    </source>
</evidence>
<gene>
    <name evidence="2" type="ORF">SS50377_28631</name>
</gene>
<reference evidence="2 3" key="1">
    <citation type="journal article" date="2014" name="PLoS Genet.">
        <title>The Genome of Spironucleus salmonicida Highlights a Fish Pathogen Adapted to Fluctuating Environments.</title>
        <authorList>
            <person name="Xu F."/>
            <person name="Jerlstrom-Hultqvist J."/>
            <person name="Einarsson E."/>
            <person name="Astvaldsson A."/>
            <person name="Svard S.G."/>
            <person name="Andersson J.O."/>
        </authorList>
    </citation>
    <scope>NUCLEOTIDE SEQUENCE [LARGE SCALE GENOMIC DNA]</scope>
    <source>
        <strain evidence="2 3">ATCC 50377</strain>
    </source>
</reference>